<organism evidence="8">
    <name type="scientific">Sesamum radiatum</name>
    <name type="common">Black benniseed</name>
    <dbReference type="NCBI Taxonomy" id="300843"/>
    <lineage>
        <taxon>Eukaryota</taxon>
        <taxon>Viridiplantae</taxon>
        <taxon>Streptophyta</taxon>
        <taxon>Embryophyta</taxon>
        <taxon>Tracheophyta</taxon>
        <taxon>Spermatophyta</taxon>
        <taxon>Magnoliopsida</taxon>
        <taxon>eudicotyledons</taxon>
        <taxon>Gunneridae</taxon>
        <taxon>Pentapetalae</taxon>
        <taxon>asterids</taxon>
        <taxon>lamiids</taxon>
        <taxon>Lamiales</taxon>
        <taxon>Pedaliaceae</taxon>
        <taxon>Sesamum</taxon>
    </lineage>
</organism>
<dbReference type="GO" id="GO:0015074">
    <property type="term" value="P:DNA integration"/>
    <property type="evidence" value="ECO:0007669"/>
    <property type="project" value="InterPro"/>
</dbReference>
<dbReference type="InterPro" id="IPR043502">
    <property type="entry name" value="DNA/RNA_pol_sf"/>
</dbReference>
<evidence type="ECO:0000256" key="2">
    <source>
        <dbReference type="ARBA" id="ARBA00022695"/>
    </source>
</evidence>
<dbReference type="PROSITE" id="PS50994">
    <property type="entry name" value="INTEGRASE"/>
    <property type="match status" value="1"/>
</dbReference>
<evidence type="ECO:0000256" key="6">
    <source>
        <dbReference type="ARBA" id="ARBA00022918"/>
    </source>
</evidence>
<dbReference type="Gene3D" id="3.30.420.10">
    <property type="entry name" value="Ribonuclease H-like superfamily/Ribonuclease H"/>
    <property type="match status" value="2"/>
</dbReference>
<dbReference type="Pfam" id="PF17917">
    <property type="entry name" value="RT_RNaseH"/>
    <property type="match status" value="1"/>
</dbReference>
<dbReference type="AlphaFoldDB" id="A0AAW2QZY3"/>
<keyword evidence="4" id="KW-0255">Endonuclease</keyword>
<evidence type="ECO:0000256" key="3">
    <source>
        <dbReference type="ARBA" id="ARBA00022722"/>
    </source>
</evidence>
<dbReference type="SUPFAM" id="SSF53098">
    <property type="entry name" value="Ribonuclease H-like"/>
    <property type="match status" value="2"/>
</dbReference>
<dbReference type="EMBL" id="JACGWJ010000014">
    <property type="protein sequence ID" value="KAL0373261.1"/>
    <property type="molecule type" value="Genomic_DNA"/>
</dbReference>
<dbReference type="GO" id="GO:0016787">
    <property type="term" value="F:hydrolase activity"/>
    <property type="evidence" value="ECO:0007669"/>
    <property type="project" value="UniProtKB-KW"/>
</dbReference>
<dbReference type="PANTHER" id="PTHR48475">
    <property type="entry name" value="RIBONUCLEASE H"/>
    <property type="match status" value="1"/>
</dbReference>
<protein>
    <submittedName>
        <fullName evidence="8">Gag-Pol polyprotein</fullName>
    </submittedName>
</protein>
<dbReference type="InterPro" id="IPR012337">
    <property type="entry name" value="RNaseH-like_sf"/>
</dbReference>
<dbReference type="InterPro" id="IPR001584">
    <property type="entry name" value="Integrase_cat-core"/>
</dbReference>
<sequence>MLVKSRKEEGHLSDLGKAFEVMREYGMKLNPSKCTFGMRGGKFLGYMVSERGIEANPKKIEAISKIQSPRTPKEVQKLTANPKQEKMLFLYLAVSDEAVSSVLVREQEKTQSPVYYVSKILQGAEKRYAQIEKLALALVITTRKLRPYFQSHKIIVLTNHPLGHIMNRPDASGRLVKWAVELGEYDIEYQSRRAIKAQVLADFVMEFAGEQAPEVKGAWLLHVDGSSNASNGGASILLQGPDGVEIEVAARLSFAATNNEAEYEALLLGLRLAIEAGAWCSRFPEAKNERADSLSKFGAMVSGVKSRKVTIMVKEHPSIEEQVEVQAVQEDGSWRTELIRYLKNATLPNDPIAAKRIKFKASRFTLVGDELYKRTINGPLLKCVDEKDAMYLLREIHEGSCGNHSGGDRLLKRFGIPRVLVSDNGTQFQGKAITAWCKELKIQQNFTAVGNPQANGQTEVTNRTILQHLKTRLDGAKKSWVEELPEVLWAYRTTPRSSTGETPFCLVYGTEAIIPVEIGEETQRIAQYEVASNHEECAFDLTVIEEKRDAAYARILHHKGLMMRSYNRRFMISYSSYVICGPEKG</sequence>
<dbReference type="GO" id="GO:0003676">
    <property type="term" value="F:nucleic acid binding"/>
    <property type="evidence" value="ECO:0007669"/>
    <property type="project" value="InterPro"/>
</dbReference>
<keyword evidence="6" id="KW-0695">RNA-directed DNA polymerase</keyword>
<name>A0AAW2QZY3_SESRA</name>
<comment type="caution">
    <text evidence="8">The sequence shown here is derived from an EMBL/GenBank/DDBJ whole genome shotgun (WGS) entry which is preliminary data.</text>
</comment>
<dbReference type="PANTHER" id="PTHR48475:SF2">
    <property type="entry name" value="RIBONUCLEASE H"/>
    <property type="match status" value="1"/>
</dbReference>
<feature type="domain" description="Integrase catalytic" evidence="7">
    <location>
        <begin position="344"/>
        <end position="511"/>
    </location>
</feature>
<reference evidence="8" key="1">
    <citation type="submission" date="2020-06" db="EMBL/GenBank/DDBJ databases">
        <authorList>
            <person name="Li T."/>
            <person name="Hu X."/>
            <person name="Zhang T."/>
            <person name="Song X."/>
            <person name="Zhang H."/>
            <person name="Dai N."/>
            <person name="Sheng W."/>
            <person name="Hou X."/>
            <person name="Wei L."/>
        </authorList>
    </citation>
    <scope>NUCLEOTIDE SEQUENCE</scope>
    <source>
        <strain evidence="8">G02</strain>
        <tissue evidence="8">Leaf</tissue>
    </source>
</reference>
<keyword evidence="5" id="KW-0378">Hydrolase</keyword>
<keyword evidence="2" id="KW-0548">Nucleotidyltransferase</keyword>
<evidence type="ECO:0000256" key="1">
    <source>
        <dbReference type="ARBA" id="ARBA00022679"/>
    </source>
</evidence>
<dbReference type="InterPro" id="IPR043128">
    <property type="entry name" value="Rev_trsase/Diguanyl_cyclase"/>
</dbReference>
<dbReference type="GO" id="GO:0004519">
    <property type="term" value="F:endonuclease activity"/>
    <property type="evidence" value="ECO:0007669"/>
    <property type="project" value="UniProtKB-KW"/>
</dbReference>
<gene>
    <name evidence="8" type="ORF">Sradi_3241800</name>
</gene>
<keyword evidence="1" id="KW-0808">Transferase</keyword>
<dbReference type="GO" id="GO:0003964">
    <property type="term" value="F:RNA-directed DNA polymerase activity"/>
    <property type="evidence" value="ECO:0007669"/>
    <property type="project" value="UniProtKB-KW"/>
</dbReference>
<proteinExistence type="predicted"/>
<dbReference type="SUPFAM" id="SSF56672">
    <property type="entry name" value="DNA/RNA polymerases"/>
    <property type="match status" value="1"/>
</dbReference>
<evidence type="ECO:0000313" key="8">
    <source>
        <dbReference type="EMBL" id="KAL0373261.1"/>
    </source>
</evidence>
<evidence type="ECO:0000256" key="5">
    <source>
        <dbReference type="ARBA" id="ARBA00022801"/>
    </source>
</evidence>
<keyword evidence="3" id="KW-0540">Nuclease</keyword>
<dbReference type="Gene3D" id="3.30.70.270">
    <property type="match status" value="1"/>
</dbReference>
<dbReference type="InterPro" id="IPR041373">
    <property type="entry name" value="RT_RNaseH"/>
</dbReference>
<accession>A0AAW2QZY3</accession>
<evidence type="ECO:0000259" key="7">
    <source>
        <dbReference type="PROSITE" id="PS50994"/>
    </source>
</evidence>
<reference evidence="8" key="2">
    <citation type="journal article" date="2024" name="Plant">
        <title>Genomic evolution and insights into agronomic trait innovations of Sesamum species.</title>
        <authorList>
            <person name="Miao H."/>
            <person name="Wang L."/>
            <person name="Qu L."/>
            <person name="Liu H."/>
            <person name="Sun Y."/>
            <person name="Le M."/>
            <person name="Wang Q."/>
            <person name="Wei S."/>
            <person name="Zheng Y."/>
            <person name="Lin W."/>
            <person name="Duan Y."/>
            <person name="Cao H."/>
            <person name="Xiong S."/>
            <person name="Wang X."/>
            <person name="Wei L."/>
            <person name="Li C."/>
            <person name="Ma Q."/>
            <person name="Ju M."/>
            <person name="Zhao R."/>
            <person name="Li G."/>
            <person name="Mu C."/>
            <person name="Tian Q."/>
            <person name="Mei H."/>
            <person name="Zhang T."/>
            <person name="Gao T."/>
            <person name="Zhang H."/>
        </authorList>
    </citation>
    <scope>NUCLEOTIDE SEQUENCE</scope>
    <source>
        <strain evidence="8">G02</strain>
    </source>
</reference>
<evidence type="ECO:0000256" key="4">
    <source>
        <dbReference type="ARBA" id="ARBA00022759"/>
    </source>
</evidence>
<dbReference type="InterPro" id="IPR036397">
    <property type="entry name" value="RNaseH_sf"/>
</dbReference>
<dbReference type="Gene3D" id="3.10.20.370">
    <property type="match status" value="1"/>
</dbReference>